<evidence type="ECO:0000256" key="4">
    <source>
        <dbReference type="ARBA" id="ARBA00022452"/>
    </source>
</evidence>
<dbReference type="Gene3D" id="2.40.170.20">
    <property type="entry name" value="TonB-dependent receptor, beta-barrel domain"/>
    <property type="match status" value="1"/>
</dbReference>
<feature type="compositionally biased region" description="Low complexity" evidence="12">
    <location>
        <begin position="34"/>
        <end position="48"/>
    </location>
</feature>
<evidence type="ECO:0000256" key="3">
    <source>
        <dbReference type="ARBA" id="ARBA00022448"/>
    </source>
</evidence>
<dbReference type="CDD" id="cd01347">
    <property type="entry name" value="ligand_gated_channel"/>
    <property type="match status" value="1"/>
</dbReference>
<dbReference type="SUPFAM" id="SSF56935">
    <property type="entry name" value="Porins"/>
    <property type="match status" value="1"/>
</dbReference>
<evidence type="ECO:0000256" key="8">
    <source>
        <dbReference type="ARBA" id="ARBA00023170"/>
    </source>
</evidence>
<dbReference type="PANTHER" id="PTHR47234">
    <property type="match status" value="1"/>
</dbReference>
<feature type="region of interest" description="Disordered" evidence="12">
    <location>
        <begin position="34"/>
        <end position="58"/>
    </location>
</feature>
<proteinExistence type="inferred from homology"/>
<comment type="subcellular location">
    <subcellularLocation>
        <location evidence="1 10">Cell outer membrane</location>
        <topology evidence="1 10">Multi-pass membrane protein</topology>
    </subcellularLocation>
</comment>
<organism evidence="16 17">
    <name type="scientific">Roseateles terrae</name>
    <dbReference type="NCBI Taxonomy" id="431060"/>
    <lineage>
        <taxon>Bacteria</taxon>
        <taxon>Pseudomonadati</taxon>
        <taxon>Pseudomonadota</taxon>
        <taxon>Betaproteobacteria</taxon>
        <taxon>Burkholderiales</taxon>
        <taxon>Sphaerotilaceae</taxon>
        <taxon>Roseateles</taxon>
    </lineage>
</organism>
<keyword evidence="6 11" id="KW-0798">TonB box</keyword>
<dbReference type="Proteomes" id="UP000574369">
    <property type="component" value="Unassembled WGS sequence"/>
</dbReference>
<dbReference type="EMBL" id="JACHXO010000001">
    <property type="protein sequence ID" value="MBB3192823.1"/>
    <property type="molecule type" value="Genomic_DNA"/>
</dbReference>
<name>A0ABR6GNR4_9BURK</name>
<keyword evidence="17" id="KW-1185">Reference proteome</keyword>
<protein>
    <submittedName>
        <fullName evidence="16">Iron complex outermembrane receptor protein</fullName>
    </submittedName>
</protein>
<evidence type="ECO:0000256" key="13">
    <source>
        <dbReference type="SAM" id="SignalP"/>
    </source>
</evidence>
<evidence type="ECO:0000256" key="5">
    <source>
        <dbReference type="ARBA" id="ARBA00022692"/>
    </source>
</evidence>
<dbReference type="RefSeq" id="WP_184293958.1">
    <property type="nucleotide sequence ID" value="NZ_JACHXO010000001.1"/>
</dbReference>
<dbReference type="Gene3D" id="2.170.130.10">
    <property type="entry name" value="TonB-dependent receptor, plug domain"/>
    <property type="match status" value="1"/>
</dbReference>
<feature type="chain" id="PRO_5046186139" evidence="13">
    <location>
        <begin position="34"/>
        <end position="831"/>
    </location>
</feature>
<dbReference type="InterPro" id="IPR036942">
    <property type="entry name" value="Beta-barrel_TonB_sf"/>
</dbReference>
<dbReference type="Pfam" id="PF00593">
    <property type="entry name" value="TonB_dep_Rec_b-barrel"/>
    <property type="match status" value="1"/>
</dbReference>
<keyword evidence="8 16" id="KW-0675">Receptor</keyword>
<evidence type="ECO:0000256" key="10">
    <source>
        <dbReference type="PROSITE-ProRule" id="PRU01360"/>
    </source>
</evidence>
<comment type="similarity">
    <text evidence="2 10 11">Belongs to the TonB-dependent receptor family.</text>
</comment>
<evidence type="ECO:0000256" key="9">
    <source>
        <dbReference type="ARBA" id="ARBA00023237"/>
    </source>
</evidence>
<evidence type="ECO:0000256" key="11">
    <source>
        <dbReference type="RuleBase" id="RU003357"/>
    </source>
</evidence>
<evidence type="ECO:0000256" key="1">
    <source>
        <dbReference type="ARBA" id="ARBA00004571"/>
    </source>
</evidence>
<evidence type="ECO:0000259" key="14">
    <source>
        <dbReference type="Pfam" id="PF00593"/>
    </source>
</evidence>
<evidence type="ECO:0000313" key="16">
    <source>
        <dbReference type="EMBL" id="MBB3192823.1"/>
    </source>
</evidence>
<keyword evidence="13" id="KW-0732">Signal</keyword>
<dbReference type="PANTHER" id="PTHR47234:SF3">
    <property type="entry name" value="SECRETIN_TONB SHORT N-TERMINAL DOMAIN-CONTAINING PROTEIN"/>
    <property type="match status" value="1"/>
</dbReference>
<keyword evidence="7 10" id="KW-0472">Membrane</keyword>
<dbReference type="PROSITE" id="PS52016">
    <property type="entry name" value="TONB_DEPENDENT_REC_3"/>
    <property type="match status" value="1"/>
</dbReference>
<evidence type="ECO:0000256" key="6">
    <source>
        <dbReference type="ARBA" id="ARBA00023077"/>
    </source>
</evidence>
<sequence>MIDASTTMRQLRPITLACLTLLLEAGLMHSAQAQAQSQSQSQGPAQAQTPGSSADASAIAATQGLSPVLVTGTRAKDRTLADSQVPVDVLSRDEVLRAAGPDGTLAAALQALLPSFNFPRQSNSGGADHVRAAQLRGLSPDQVLVLVNGKRRHTSALVNLESKTGKGTNPVDFNTIPLSAVQRIEVVRDGAGAQYGSDAIAGVVNIILDDRRSGTEISTEAGLFHTDFAPTGRTLNDGQTQSASVTHGLAVGDKGFLRAGLEGLHRNATNRSGLDQLPDWEDRTPDNLATMGQRNYAAGEPATRQWQAFFNGALDLSAEHQLYAFGTWQERRSVGAAYFRYPDSSATLKSIYPNGYRPETTGHNRDLQLAAGLRGAWGEWDYDASLNQGRNDFDYGVQRSLNVSLGPASPTQFHLGDFSSRLTSANLDLTRPVALPGLSRPATLAVGLDARQERFATGAGDVASYAVGSFDGPAGAQAGPGLQAGDATRLSRRVVGAYADLSAHLTRDWEAEAALRHDHYSDFGNATTAKLSSRWALTPAFALRGALSSNFRAPSLAQRGFSFTVTDRGDGGELSQVKTVPADSDLGRYLGAQPLKAERSRNASLGLSWQPAKAWSTTLDAYTIRVKNRITLSQRISRDTLADELASQFGVVGVQGVNFFTNALDTRTRGADLVTQWSGAALTGEMKLSWAASFNKTTVQTHGDANVGLEEINTLTTATPRQRHIFTAQWQRGDWALQARATRHGSTTRVFDFGDGFVPTQTYSAVWQLDLEAQWQATRSLTLSLGALNATDRYPSRSTADIAYYGNFPYDVLSPIGFNGAYYYARAKLSF</sequence>
<gene>
    <name evidence="16" type="ORF">FHS28_000188</name>
</gene>
<feature type="domain" description="TonB-dependent receptor-like beta-barrel" evidence="14">
    <location>
        <begin position="306"/>
        <end position="789"/>
    </location>
</feature>
<evidence type="ECO:0000259" key="15">
    <source>
        <dbReference type="Pfam" id="PF07715"/>
    </source>
</evidence>
<evidence type="ECO:0000256" key="7">
    <source>
        <dbReference type="ARBA" id="ARBA00023136"/>
    </source>
</evidence>
<evidence type="ECO:0000256" key="12">
    <source>
        <dbReference type="SAM" id="MobiDB-lite"/>
    </source>
</evidence>
<feature type="domain" description="TonB-dependent receptor plug" evidence="15">
    <location>
        <begin position="81"/>
        <end position="203"/>
    </location>
</feature>
<keyword evidence="4 10" id="KW-1134">Transmembrane beta strand</keyword>
<dbReference type="InterPro" id="IPR039426">
    <property type="entry name" value="TonB-dep_rcpt-like"/>
</dbReference>
<dbReference type="InterPro" id="IPR037066">
    <property type="entry name" value="Plug_dom_sf"/>
</dbReference>
<dbReference type="InterPro" id="IPR000531">
    <property type="entry name" value="Beta-barrel_TonB"/>
</dbReference>
<evidence type="ECO:0000256" key="2">
    <source>
        <dbReference type="ARBA" id="ARBA00009810"/>
    </source>
</evidence>
<reference evidence="16 17" key="1">
    <citation type="submission" date="2020-08" db="EMBL/GenBank/DDBJ databases">
        <title>Genomic Encyclopedia of Type Strains, Phase III (KMG-III): the genomes of soil and plant-associated and newly described type strains.</title>
        <authorList>
            <person name="Whitman W."/>
        </authorList>
    </citation>
    <scope>NUCLEOTIDE SEQUENCE [LARGE SCALE GENOMIC DNA]</scope>
    <source>
        <strain evidence="16 17">CECT 7247</strain>
    </source>
</reference>
<dbReference type="InterPro" id="IPR012910">
    <property type="entry name" value="Plug_dom"/>
</dbReference>
<dbReference type="Pfam" id="PF07715">
    <property type="entry name" value="Plug"/>
    <property type="match status" value="1"/>
</dbReference>
<keyword evidence="5 10" id="KW-0812">Transmembrane</keyword>
<keyword evidence="9 10" id="KW-0998">Cell outer membrane</keyword>
<feature type="signal peptide" evidence="13">
    <location>
        <begin position="1"/>
        <end position="33"/>
    </location>
</feature>
<accession>A0ABR6GNR4</accession>
<comment type="caution">
    <text evidence="16">The sequence shown here is derived from an EMBL/GenBank/DDBJ whole genome shotgun (WGS) entry which is preliminary data.</text>
</comment>
<evidence type="ECO:0000313" key="17">
    <source>
        <dbReference type="Proteomes" id="UP000574369"/>
    </source>
</evidence>
<keyword evidence="3 10" id="KW-0813">Transport</keyword>